<dbReference type="InterPro" id="IPR029062">
    <property type="entry name" value="Class_I_gatase-like"/>
</dbReference>
<keyword evidence="4 9" id="KW-0547">Nucleotide-binding</keyword>
<accession>A0A1Y5HZA4</accession>
<dbReference type="Gene3D" id="3.40.50.880">
    <property type="match status" value="1"/>
</dbReference>
<reference evidence="14" key="1">
    <citation type="submission" date="2017-04" db="EMBL/GenBank/DDBJ databases">
        <title>Population genomics of picophytoplankton unveils novel chromosome hypervariability.</title>
        <authorList>
            <consortium name="DOE Joint Genome Institute"/>
            <person name="Blanc-Mathieu R."/>
            <person name="Krasovec M."/>
            <person name="Hebrard M."/>
            <person name="Yau S."/>
            <person name="Desgranges E."/>
            <person name="Martin J."/>
            <person name="Schackwitz W."/>
            <person name="Kuo A."/>
            <person name="Salin G."/>
            <person name="Donnadieu C."/>
            <person name="Desdevises Y."/>
            <person name="Sanchez-Ferandin S."/>
            <person name="Moreau H."/>
            <person name="Rivals E."/>
            <person name="Grigoriev I.V."/>
            <person name="Grimsley N."/>
            <person name="Eyre-Walker A."/>
            <person name="Piganeau G."/>
        </authorList>
    </citation>
    <scope>NUCLEOTIDE SEQUENCE [LARGE SCALE GENOMIC DNA]</scope>
    <source>
        <strain evidence="14">RCC 1115</strain>
    </source>
</reference>
<comment type="similarity">
    <text evidence="2 9">Belongs to the CTP synthase family.</text>
</comment>
<dbReference type="GO" id="GO:0042802">
    <property type="term" value="F:identical protein binding"/>
    <property type="evidence" value="ECO:0007669"/>
    <property type="project" value="TreeGrafter"/>
</dbReference>
<comment type="catalytic activity">
    <reaction evidence="8 9">
        <text>UTP + L-glutamine + ATP + H2O = CTP + L-glutamate + ADP + phosphate + 2 H(+)</text>
        <dbReference type="Rhea" id="RHEA:26426"/>
        <dbReference type="ChEBI" id="CHEBI:15377"/>
        <dbReference type="ChEBI" id="CHEBI:15378"/>
        <dbReference type="ChEBI" id="CHEBI:29985"/>
        <dbReference type="ChEBI" id="CHEBI:30616"/>
        <dbReference type="ChEBI" id="CHEBI:37563"/>
        <dbReference type="ChEBI" id="CHEBI:43474"/>
        <dbReference type="ChEBI" id="CHEBI:46398"/>
        <dbReference type="ChEBI" id="CHEBI:58359"/>
        <dbReference type="ChEBI" id="CHEBI:456216"/>
        <dbReference type="EC" id="6.3.4.2"/>
    </reaction>
</comment>
<evidence type="ECO:0000256" key="2">
    <source>
        <dbReference type="ARBA" id="ARBA00007533"/>
    </source>
</evidence>
<evidence type="ECO:0000256" key="10">
    <source>
        <dbReference type="SAM" id="MobiDB-lite"/>
    </source>
</evidence>
<keyword evidence="5 9" id="KW-0067">ATP-binding</keyword>
<evidence type="ECO:0000256" key="4">
    <source>
        <dbReference type="ARBA" id="ARBA00022741"/>
    </source>
</evidence>
<dbReference type="GO" id="GO:0005524">
    <property type="term" value="F:ATP binding"/>
    <property type="evidence" value="ECO:0007669"/>
    <property type="project" value="UniProtKB-KW"/>
</dbReference>
<evidence type="ECO:0000256" key="8">
    <source>
        <dbReference type="ARBA" id="ARBA00047781"/>
    </source>
</evidence>
<dbReference type="InterPro" id="IPR017456">
    <property type="entry name" value="CTP_synthase_N"/>
</dbReference>
<dbReference type="InterPro" id="IPR014756">
    <property type="entry name" value="Ig_E-set"/>
</dbReference>
<evidence type="ECO:0000256" key="5">
    <source>
        <dbReference type="ARBA" id="ARBA00022840"/>
    </source>
</evidence>
<dbReference type="SUPFAM" id="SSF52317">
    <property type="entry name" value="Class I glutamine amidotransferase-like"/>
    <property type="match status" value="1"/>
</dbReference>
<feature type="domain" description="IPT/TIG" evidence="12">
    <location>
        <begin position="670"/>
        <end position="758"/>
    </location>
</feature>
<comment type="pathway">
    <text evidence="1 9">Pyrimidine metabolism; CTP biosynthesis via de novo pathway; CTP from UDP: step 2/2.</text>
</comment>
<dbReference type="InterPro" id="IPR004468">
    <property type="entry name" value="CTP_synthase"/>
</dbReference>
<dbReference type="PANTHER" id="PTHR11550:SF0">
    <property type="entry name" value="CTP SYNTHASE-RELATED"/>
    <property type="match status" value="1"/>
</dbReference>
<dbReference type="Pfam" id="PF06418">
    <property type="entry name" value="CTP_synth_N"/>
    <property type="match status" value="1"/>
</dbReference>
<dbReference type="CDD" id="cd01746">
    <property type="entry name" value="GATase1_CTP_Synthase"/>
    <property type="match status" value="1"/>
</dbReference>
<dbReference type="PROSITE" id="PS51273">
    <property type="entry name" value="GATASE_TYPE_1"/>
    <property type="match status" value="1"/>
</dbReference>
<sequence length="1463" mass="158583">MKYVVVSGGVVSGLGKGVTASSVGVLLRASGLRVTSVKIDPYINIDAGTMSPFEHGETYVLDDGGESDLDLGNYERFVDVSLTRDHNITTGKVYQSVISKEREGKYLGKTVQVVPHITDEIQDWIERVAHVPVDGTDGVPDVCVIELGGTVGDIESMPFIEALRQFQFRVGSDNFCLIHVSLVPVVGAVGEQKTKPTQHSVQALRSAGLSPHLLACRSKLPLEQSVMDKLALFCHVNPKCIINLCDVSNIWHVPLVMHEQHALESIMNQLKIPFKEPDLEQWAYRANKWDVIDTPVTIALVGKYTGLGDSYLSVTKALLHSTIACDRKLNLLWIEASDLEDETKSEDVAKYDAAWASVKAAEGILVPGGFGGRGVEGKMLAARYARENKVPYLGICLGMQSMVIEFARNVLGLSDAHSTEMEPETKNPAVIFMPEGSKTHMGGTMRLGSRRTIFQTQDCIAARLYGGVPYVDERHRHRYEVNPDMVPQLEAAGLKFVGKDDSETRMEVCEVDGHPFMVGCQYHPEFKSRPGRPSPPFMGLILAASGQLSEYTSEEAIAVRKSVAYNTHDAVMTSPLKTPFESPRARPPIFTLLARHTSLCRHSYLVRGRTSHTRGMRARVDARASTHRRRARDTASTVARRVPRLCAFVIALSTLRCVAGYRLPRYVAPPYLTSITPNLGHVVGGTEVTIRGGGFANEAGLSARFAYYDSSTMTSEIDVVKATYVDFGTIKVVTPPRGVLGSTHVTVSNNGVGWSTTPLNEAHEGTYLKFEYSNTNPTGTWVIQNATGHSRGGAVVKIRNSDGNFLPGPHLRCRFGDPVDASATATFTIGTMTKTAKHPWFGRGSGEVGYTVKSARLNDGAVTEGPSFILKRDTTYTFTLDSSVANFPFYISTVEPSNWEKSYENKLTDPTDNGSVFFTPTSSMPDYVYYHSTTASFMGGMIVLIDASSSDFETGASKANTVKAEWLYYNEIQCVTPPWVSSQDDSNDHGGKQVTVYVSNDGVTYHGGSGGADGAPPADSGSGTTFTYFDNTTFCDVPIYYDGSANAASYKAGIALTLTSSKHSVSPIYADDGTIDSTMKTNYANAVTTHTTEAGLTTGSGNRNDLVVEGTYTGGGVAWYEVVIDGATSGSETFRWRLHSAIGSNVAWIETGRAIPVALSGSPGGLLSQGIRIRFTSSGTHHVDGDRWLIRVYGGKPNVVSATTTHEETTYAARGPFYGNTEITIHGQGFFPSDRMKCKLHDSVTGTGDMILDAQFDSVQRVRCITKAHDPRSGGEVAGTFRPCFEKTITVSVDNGETYSDDSSAKFLFCDIYVSKSGSDTYGDGTPNKPYLTLQRSFEAALGEARSYALSYELGDLKTGIRGSSEFRTMKFGSASKIPVNKGFGYYVNRDRVQISSGSYTGAGNIGLHPLGKMLEVVSKDGTVVIDCEKEATGMIVNHDRHGSEEVTNSGSVSFIGVTHVNC</sequence>
<feature type="region of interest" description="Disordered" evidence="10">
    <location>
        <begin position="615"/>
        <end position="635"/>
    </location>
</feature>
<keyword evidence="3 9" id="KW-0436">Ligase</keyword>
<dbReference type="NCBIfam" id="TIGR00337">
    <property type="entry name" value="PyrG"/>
    <property type="match status" value="1"/>
</dbReference>
<keyword evidence="6 9" id="KW-0315">Glutamine amidotransferase</keyword>
<dbReference type="InterPro" id="IPR017926">
    <property type="entry name" value="GATASE"/>
</dbReference>
<dbReference type="Pfam" id="PF01833">
    <property type="entry name" value="TIG"/>
    <property type="match status" value="1"/>
</dbReference>
<name>A0A1Y5HZA4_OSTTA</name>
<organism evidence="14">
    <name type="scientific">Ostreococcus tauri</name>
    <name type="common">Marine green alga</name>
    <dbReference type="NCBI Taxonomy" id="70448"/>
    <lineage>
        <taxon>Eukaryota</taxon>
        <taxon>Viridiplantae</taxon>
        <taxon>Chlorophyta</taxon>
        <taxon>Mamiellophyceae</taxon>
        <taxon>Mamiellales</taxon>
        <taxon>Bathycoccaceae</taxon>
        <taxon>Ostreococcus</taxon>
    </lineage>
</organism>
<dbReference type="FunFam" id="3.40.50.300:FF:000207">
    <property type="entry name" value="CTP synthase"/>
    <property type="match status" value="1"/>
</dbReference>
<dbReference type="SUPFAM" id="SSF81296">
    <property type="entry name" value="E set domains"/>
    <property type="match status" value="1"/>
</dbReference>
<dbReference type="SUPFAM" id="SSF52540">
    <property type="entry name" value="P-loop containing nucleoside triphosphate hydrolases"/>
    <property type="match status" value="1"/>
</dbReference>
<dbReference type="Pfam" id="PF00117">
    <property type="entry name" value="GATase"/>
    <property type="match status" value="1"/>
</dbReference>
<dbReference type="FunFam" id="3.40.50.880:FF:000005">
    <property type="entry name" value="CTP synthase"/>
    <property type="match status" value="1"/>
</dbReference>
<dbReference type="HAMAP" id="MF_01227">
    <property type="entry name" value="PyrG"/>
    <property type="match status" value="1"/>
</dbReference>
<evidence type="ECO:0000256" key="7">
    <source>
        <dbReference type="ARBA" id="ARBA00022975"/>
    </source>
</evidence>
<evidence type="ECO:0000256" key="6">
    <source>
        <dbReference type="ARBA" id="ARBA00022962"/>
    </source>
</evidence>
<dbReference type="GO" id="GO:0003883">
    <property type="term" value="F:CTP synthase activity"/>
    <property type="evidence" value="ECO:0007669"/>
    <property type="project" value="UniProtKB-UniRule"/>
</dbReference>
<keyword evidence="7 9" id="KW-0665">Pyrimidine biosynthesis</keyword>
<dbReference type="EMBL" id="KZ155838">
    <property type="protein sequence ID" value="OUS42601.1"/>
    <property type="molecule type" value="Genomic_DNA"/>
</dbReference>
<evidence type="ECO:0000259" key="11">
    <source>
        <dbReference type="Pfam" id="PF00117"/>
    </source>
</evidence>
<dbReference type="GO" id="GO:0044210">
    <property type="term" value="P:'de novo' CTP biosynthetic process"/>
    <property type="evidence" value="ECO:0007669"/>
    <property type="project" value="UniProtKB-UniRule"/>
</dbReference>
<evidence type="ECO:0000256" key="3">
    <source>
        <dbReference type="ARBA" id="ARBA00022598"/>
    </source>
</evidence>
<dbReference type="InterPro" id="IPR002909">
    <property type="entry name" value="IPT_dom"/>
</dbReference>
<dbReference type="EC" id="6.3.4.2" evidence="9"/>
<dbReference type="CDD" id="cd03113">
    <property type="entry name" value="CTPS_N"/>
    <property type="match status" value="1"/>
</dbReference>
<dbReference type="InterPro" id="IPR013783">
    <property type="entry name" value="Ig-like_fold"/>
</dbReference>
<evidence type="ECO:0000259" key="12">
    <source>
        <dbReference type="Pfam" id="PF01833"/>
    </source>
</evidence>
<evidence type="ECO:0000256" key="1">
    <source>
        <dbReference type="ARBA" id="ARBA00005171"/>
    </source>
</evidence>
<evidence type="ECO:0000256" key="9">
    <source>
        <dbReference type="RuleBase" id="RU810713"/>
    </source>
</evidence>
<feature type="domain" description="Glutamine amidotransferase" evidence="11">
    <location>
        <begin position="309"/>
        <end position="541"/>
    </location>
</feature>
<dbReference type="GO" id="GO:0019856">
    <property type="term" value="P:pyrimidine nucleobase biosynthetic process"/>
    <property type="evidence" value="ECO:0007669"/>
    <property type="project" value="TreeGrafter"/>
</dbReference>
<feature type="domain" description="CTP synthase N-terminal" evidence="13">
    <location>
        <begin position="2"/>
        <end position="272"/>
    </location>
</feature>
<dbReference type="PANTHER" id="PTHR11550">
    <property type="entry name" value="CTP SYNTHASE"/>
    <property type="match status" value="1"/>
</dbReference>
<dbReference type="Proteomes" id="UP000195557">
    <property type="component" value="Unassembled WGS sequence"/>
</dbReference>
<proteinExistence type="inferred from homology"/>
<dbReference type="Gene3D" id="3.30.1910.20">
    <property type="entry name" value="asparaginyl-tRNA synthetase, N-terminal domain"/>
    <property type="match status" value="1"/>
</dbReference>
<evidence type="ECO:0000313" key="14">
    <source>
        <dbReference type="EMBL" id="OUS42601.1"/>
    </source>
</evidence>
<protein>
    <recommendedName>
        <fullName evidence="9">CTP synthase</fullName>
        <ecNumber evidence="9">6.3.4.2</ecNumber>
    </recommendedName>
    <alternativeName>
        <fullName evidence="9">UTP--ammonia ligase</fullName>
    </alternativeName>
</protein>
<dbReference type="InterPro" id="IPR027417">
    <property type="entry name" value="P-loop_NTPase"/>
</dbReference>
<dbReference type="Gene3D" id="3.40.50.300">
    <property type="entry name" value="P-loop containing nucleotide triphosphate hydrolases"/>
    <property type="match status" value="1"/>
</dbReference>
<gene>
    <name evidence="14" type="ORF">BE221DRAFT_162417</name>
</gene>
<dbReference type="NCBIfam" id="NF003792">
    <property type="entry name" value="PRK05380.1"/>
    <property type="match status" value="1"/>
</dbReference>
<evidence type="ECO:0000259" key="13">
    <source>
        <dbReference type="Pfam" id="PF06418"/>
    </source>
</evidence>
<comment type="function">
    <text evidence="9">Catalyzes the ATP-dependent amination of UTP to CTP with either L-glutamine or ammonia as the source of nitrogen.</text>
</comment>
<dbReference type="InterPro" id="IPR033828">
    <property type="entry name" value="GATase1_CTP_Synthase"/>
</dbReference>
<dbReference type="UniPathway" id="UPA00159">
    <property type="reaction ID" value="UER00277"/>
</dbReference>
<dbReference type="Gene3D" id="2.60.40.10">
    <property type="entry name" value="Immunoglobulins"/>
    <property type="match status" value="2"/>
</dbReference>
<dbReference type="CDD" id="cd00102">
    <property type="entry name" value="IPT"/>
    <property type="match status" value="1"/>
</dbReference>